<dbReference type="AlphaFoldDB" id="A0ABC9ZIZ1"/>
<protein>
    <recommendedName>
        <fullName evidence="3">Transposase</fullName>
    </recommendedName>
</protein>
<dbReference type="Proteomes" id="UP000315234">
    <property type="component" value="Unassembled WGS sequence"/>
</dbReference>
<dbReference type="RefSeq" id="WP_050765417.1">
    <property type="nucleotide sequence ID" value="NZ_BJLD01000001.1"/>
</dbReference>
<dbReference type="EMBL" id="BJLD01000001">
    <property type="protein sequence ID" value="GEA42099.1"/>
    <property type="molecule type" value="Genomic_DNA"/>
</dbReference>
<comment type="caution">
    <text evidence="1">The sequence shown here is derived from an EMBL/GenBank/DDBJ whole genome shotgun (WGS) entry which is preliminary data.</text>
</comment>
<name>A0ABC9ZIZ1_CORST</name>
<proteinExistence type="predicted"/>
<accession>A0ABC9ZIZ1</accession>
<organism evidence="1 2">
    <name type="scientific">Corynebacterium striatum</name>
    <dbReference type="NCBI Taxonomy" id="43770"/>
    <lineage>
        <taxon>Bacteria</taxon>
        <taxon>Bacillati</taxon>
        <taxon>Actinomycetota</taxon>
        <taxon>Actinomycetes</taxon>
        <taxon>Mycobacteriales</taxon>
        <taxon>Corynebacteriaceae</taxon>
        <taxon>Corynebacterium</taxon>
    </lineage>
</organism>
<gene>
    <name evidence="1" type="ORF">Cst04h_02690</name>
</gene>
<evidence type="ECO:0000313" key="2">
    <source>
        <dbReference type="Proteomes" id="UP000315234"/>
    </source>
</evidence>
<evidence type="ECO:0008006" key="3">
    <source>
        <dbReference type="Google" id="ProtNLM"/>
    </source>
</evidence>
<reference evidence="1 2" key="1">
    <citation type="submission" date="2019-06" db="EMBL/GenBank/DDBJ databases">
        <title>Draft genome sequence of Corynebacterium striatum NBRC 15291.</title>
        <authorList>
            <person name="Miura T."/>
            <person name="Furukawa M."/>
            <person name="Shimamura M."/>
            <person name="Ohyama Y."/>
            <person name="Yamazoe A."/>
            <person name="Kawasaki H."/>
        </authorList>
    </citation>
    <scope>NUCLEOTIDE SEQUENCE [LARGE SCALE GENOMIC DNA]</scope>
    <source>
        <strain evidence="1 2">NBRC 15291</strain>
    </source>
</reference>
<sequence length="80" mass="9507">MRIPETKPRRRNKYESFMNELVAIADTVPQDEAWLPWPGQKKLKPRTRNEYCNRLNNDEMFGLGFEGSVRNGWLYARYVG</sequence>
<evidence type="ECO:0000313" key="1">
    <source>
        <dbReference type="EMBL" id="GEA42099.1"/>
    </source>
</evidence>